<dbReference type="EMBL" id="UGTI01000001">
    <property type="protein sequence ID" value="SUB78264.1"/>
    <property type="molecule type" value="Genomic_DNA"/>
</dbReference>
<reference evidence="2 3" key="1">
    <citation type="submission" date="2018-06" db="EMBL/GenBank/DDBJ databases">
        <authorList>
            <consortium name="Pathogen Informatics"/>
            <person name="Doyle S."/>
        </authorList>
    </citation>
    <scope>NUCLEOTIDE SEQUENCE [LARGE SCALE GENOMIC DNA]</scope>
    <source>
        <strain evidence="2 3">NCTC13100</strain>
    </source>
</reference>
<accession>A0A379DJZ6</accession>
<feature type="region of interest" description="Disordered" evidence="1">
    <location>
        <begin position="595"/>
        <end position="616"/>
    </location>
</feature>
<protein>
    <submittedName>
        <fullName evidence="2">CRISPR-associated protein Cas8c/Csd1, subtype I-C/DVULG</fullName>
    </submittedName>
</protein>
<dbReference type="InterPro" id="IPR010144">
    <property type="entry name" value="CRISPR-assoc_prot_Csd1-typ"/>
</dbReference>
<dbReference type="RefSeq" id="WP_018360775.1">
    <property type="nucleotide sequence ID" value="NZ_UGTI01000001.1"/>
</dbReference>
<feature type="compositionally biased region" description="Polar residues" evidence="1">
    <location>
        <begin position="601"/>
        <end position="610"/>
    </location>
</feature>
<evidence type="ECO:0000256" key="1">
    <source>
        <dbReference type="SAM" id="MobiDB-lite"/>
    </source>
</evidence>
<dbReference type="AlphaFoldDB" id="A0A379DJZ6"/>
<dbReference type="Proteomes" id="UP000254263">
    <property type="component" value="Unassembled WGS sequence"/>
</dbReference>
<organism evidence="2 3">
    <name type="scientific">Porphyromonas macacae</name>
    <dbReference type="NCBI Taxonomy" id="28115"/>
    <lineage>
        <taxon>Bacteria</taxon>
        <taxon>Pseudomonadati</taxon>
        <taxon>Bacteroidota</taxon>
        <taxon>Bacteroidia</taxon>
        <taxon>Bacteroidales</taxon>
        <taxon>Porphyromonadaceae</taxon>
        <taxon>Porphyromonas</taxon>
    </lineage>
</organism>
<dbReference type="NCBIfam" id="TIGR01863">
    <property type="entry name" value="cas_Csd1"/>
    <property type="match status" value="1"/>
</dbReference>
<evidence type="ECO:0000313" key="2">
    <source>
        <dbReference type="EMBL" id="SUB78264.1"/>
    </source>
</evidence>
<sequence>MILQALYNYYWNLSSYQESLGDEGRRVPPPGMEWKTVPFLIIIKLDGTFVRIEYTDNKEFLIPKDNARTSKIEAQTLWDHCGYLLGIPKTDEKSDKENFTKQFDAFQKKIYSLPESDEINAVKLFYKKKEYLKAREHKYIQNIQESKGGRITFCIEENLVQVASLPIIQDFVNPVNKSNGKEDTNMRCLVTGAPSRPVAITHEKIAIGRDNAPFIGIQKGCGFDSYGRIQGFNAPISFEASDAIGSALKELLRKGGDTSMRIGNTVYVFWSSLQDPNFIKNYRKLAFYTEKNQDNNSEEENDDDDTANPEKDAEELLYAMKMYISASGASRNFEDEGRFFMLGLMPNSGRIAVKFWAEGSISEIVQNALIHLEDLNIIQWDGNIENSALPKSLYGILHSLKPKGKKIEKMPGSLLEGIIESIVKNKPYPALVQQMCLERNRRERNVTEMRAAILKAYNNRKNRHLNKTTIMQTGLDKTQTDVGYLAGRLFALYEYTQRQALGEVNSSITDRYFSQASLTPTAVFPKLRRLNMKHLKKLRTNKKGLAFKMAKEIESIQLLIPCSGTGFPQRFSLDQQTTFGNGYYHQRVELWNRPQKETDIVETSTTNTDLSDNENE</sequence>
<evidence type="ECO:0000313" key="3">
    <source>
        <dbReference type="Proteomes" id="UP000254263"/>
    </source>
</evidence>
<name>A0A379DJZ6_9PORP</name>
<proteinExistence type="predicted"/>
<gene>
    <name evidence="2" type="ORF">NCTC13100_01417</name>
</gene>
<dbReference type="Pfam" id="PF09709">
    <property type="entry name" value="Cas_Csd1"/>
    <property type="match status" value="1"/>
</dbReference>